<feature type="compositionally biased region" description="Polar residues" evidence="2">
    <location>
        <begin position="149"/>
        <end position="158"/>
    </location>
</feature>
<feature type="region of interest" description="Disordered" evidence="2">
    <location>
        <begin position="149"/>
        <end position="169"/>
    </location>
</feature>
<feature type="compositionally biased region" description="Basic and acidic residues" evidence="2">
    <location>
        <begin position="107"/>
        <end position="120"/>
    </location>
</feature>
<feature type="region of interest" description="Disordered" evidence="2">
    <location>
        <begin position="93"/>
        <end position="123"/>
    </location>
</feature>
<feature type="region of interest" description="Disordered" evidence="2">
    <location>
        <begin position="384"/>
        <end position="403"/>
    </location>
</feature>
<dbReference type="GO" id="GO:0008017">
    <property type="term" value="F:microtubule binding"/>
    <property type="evidence" value="ECO:0007669"/>
    <property type="project" value="InterPro"/>
</dbReference>
<proteinExistence type="inferred from homology"/>
<keyword evidence="4" id="KW-1185">Reference proteome</keyword>
<name>A0A4U8UZX4_STECR</name>
<sequence length="610" mass="70010">MEFPTSGLLSHNRDHHLFPPLGSDPRHLTTVYREVHRQEEAAERPRAVRPIDQIVAERALRDFSTTNSAFFRGTPAERSLPYSLKQQIAMSGELFGGPTTDSAAYRRPPERKRIEHRARSETQGAPDRFAIKKPFHNLSIKSEAPCDYSTTSSSTFQGHTGKRRSAKKLKPEMRISETPIDFSSSYAATFFEKETERATQTRHSEEFSFPDDILNLSTTNSDFFKEWDESQVEKRKTKKLKQEITPPSGDFAKFTTSSDCFKEWNEEQIKKRKPKKQKQEIRPPSGHFATSTTNSDCFKEWSEGQVIKIKPKKPKQEIQRSGDPFAKLTTNSECFKEWDADQIERRKGNKLKEQIELPSGEFTKTTTNTDCFKTWDGELIERRQPKKQKQEMRMPSGHFATSTTNSDFFREWHEDQVERVNPKKLVEQMEKPEGAMAAKSEYSFQFREVEESDQPTKFRLADELKWAGNERDFIISNKQAFAGGHGSAFRMRRLENQIPRSTETFAAQTVNQLDFAGKALARVKPVIPPAENISRLIQNGDSGNAIPKSSRYRRPCVLCYRANPLRSAAAPLRFASAPPWRSSAVVEKRLSHNFSKERLPPGPRKRTDAF</sequence>
<feature type="region of interest" description="Disordered" evidence="2">
    <location>
        <begin position="266"/>
        <end position="294"/>
    </location>
</feature>
<dbReference type="GO" id="GO:0005856">
    <property type="term" value="C:cytoskeleton"/>
    <property type="evidence" value="ECO:0007669"/>
    <property type="project" value="TreeGrafter"/>
</dbReference>
<evidence type="ECO:0000256" key="1">
    <source>
        <dbReference type="ARBA" id="ARBA00008738"/>
    </source>
</evidence>
<reference evidence="3 4" key="1">
    <citation type="journal article" date="2015" name="Genome Biol.">
        <title>Comparative genomics of Steinernema reveals deeply conserved gene regulatory networks.</title>
        <authorList>
            <person name="Dillman A.R."/>
            <person name="Macchietto M."/>
            <person name="Porter C.F."/>
            <person name="Rogers A."/>
            <person name="Williams B."/>
            <person name="Antoshechkin I."/>
            <person name="Lee M.M."/>
            <person name="Goodwin Z."/>
            <person name="Lu X."/>
            <person name="Lewis E.E."/>
            <person name="Goodrich-Blair H."/>
            <person name="Stock S.P."/>
            <person name="Adams B.J."/>
            <person name="Sternberg P.W."/>
            <person name="Mortazavi A."/>
        </authorList>
    </citation>
    <scope>NUCLEOTIDE SEQUENCE [LARGE SCALE GENOMIC DNA]</scope>
    <source>
        <strain evidence="3 4">ALL</strain>
    </source>
</reference>
<protein>
    <submittedName>
        <fullName evidence="3">Uncharacterized protein</fullName>
    </submittedName>
</protein>
<evidence type="ECO:0000313" key="4">
    <source>
        <dbReference type="Proteomes" id="UP000298663"/>
    </source>
</evidence>
<dbReference type="InterPro" id="IPR033336">
    <property type="entry name" value="SAXO1/2"/>
</dbReference>
<comment type="similarity">
    <text evidence="1">Belongs to the FAM154 family.</text>
</comment>
<accession>A0A4U8UZX4</accession>
<evidence type="ECO:0000313" key="3">
    <source>
        <dbReference type="EMBL" id="TMS37737.1"/>
    </source>
</evidence>
<feature type="region of interest" description="Disordered" evidence="2">
    <location>
        <begin position="1"/>
        <end position="22"/>
    </location>
</feature>
<dbReference type="AlphaFoldDB" id="A0A4U8UZX4"/>
<gene>
    <name evidence="3" type="ORF">L596_004611</name>
</gene>
<dbReference type="PANTHER" id="PTHR31516:SF17">
    <property type="entry name" value="STABILIZER OF AXONEMAL MICROTUBULES 2"/>
    <property type="match status" value="1"/>
</dbReference>
<dbReference type="PANTHER" id="PTHR31516">
    <property type="entry name" value="STABILIZER OF AXONEMAL MICROTUBULES 2"/>
    <property type="match status" value="1"/>
</dbReference>
<dbReference type="OrthoDB" id="365640at2759"/>
<dbReference type="EMBL" id="CM016762">
    <property type="protein sequence ID" value="TMS37737.1"/>
    <property type="molecule type" value="Genomic_DNA"/>
</dbReference>
<dbReference type="EMBL" id="AZBU02000001">
    <property type="protein sequence ID" value="TMS37737.1"/>
    <property type="molecule type" value="Genomic_DNA"/>
</dbReference>
<evidence type="ECO:0000256" key="2">
    <source>
        <dbReference type="SAM" id="MobiDB-lite"/>
    </source>
</evidence>
<reference evidence="3 4" key="2">
    <citation type="journal article" date="2019" name="G3 (Bethesda)">
        <title>Hybrid Assembly of the Genome of the Entomopathogenic Nematode Steinernema carpocapsae Identifies the X-Chromosome.</title>
        <authorList>
            <person name="Serra L."/>
            <person name="Macchietto M."/>
            <person name="Macias-Munoz A."/>
            <person name="McGill C.J."/>
            <person name="Rodriguez I.M."/>
            <person name="Rodriguez B."/>
            <person name="Murad R."/>
            <person name="Mortazavi A."/>
        </authorList>
    </citation>
    <scope>NUCLEOTIDE SEQUENCE [LARGE SCALE GENOMIC DNA]</scope>
    <source>
        <strain evidence="3 4">ALL</strain>
    </source>
</reference>
<organism evidence="3 4">
    <name type="scientific">Steinernema carpocapsae</name>
    <name type="common">Entomopathogenic nematode</name>
    <dbReference type="NCBI Taxonomy" id="34508"/>
    <lineage>
        <taxon>Eukaryota</taxon>
        <taxon>Metazoa</taxon>
        <taxon>Ecdysozoa</taxon>
        <taxon>Nematoda</taxon>
        <taxon>Chromadorea</taxon>
        <taxon>Rhabditida</taxon>
        <taxon>Tylenchina</taxon>
        <taxon>Panagrolaimomorpha</taxon>
        <taxon>Strongyloidoidea</taxon>
        <taxon>Steinernematidae</taxon>
        <taxon>Steinernema</taxon>
    </lineage>
</organism>
<comment type="caution">
    <text evidence="3">The sequence shown here is derived from an EMBL/GenBank/DDBJ whole genome shotgun (WGS) entry which is preliminary data.</text>
</comment>
<dbReference type="Proteomes" id="UP000298663">
    <property type="component" value="Chromosome X"/>
</dbReference>